<evidence type="ECO:0000256" key="4">
    <source>
        <dbReference type="SAM" id="Coils"/>
    </source>
</evidence>
<keyword evidence="1" id="KW-0344">Guanine-nucleotide releasing factor</keyword>
<feature type="compositionally biased region" description="Basic and acidic residues" evidence="5">
    <location>
        <begin position="357"/>
        <end position="375"/>
    </location>
</feature>
<proteinExistence type="predicted"/>
<evidence type="ECO:0000313" key="7">
    <source>
        <dbReference type="EMBL" id="KAJ6229398.1"/>
    </source>
</evidence>
<dbReference type="PROSITE" id="PS50012">
    <property type="entry name" value="RCC1_3"/>
    <property type="match status" value="2"/>
</dbReference>
<protein>
    <submittedName>
        <fullName evidence="7">Regulator of chromosome condensation</fullName>
    </submittedName>
</protein>
<accession>A0ABQ8XCQ1</accession>
<evidence type="ECO:0000259" key="6">
    <source>
        <dbReference type="Pfam" id="PF25390"/>
    </source>
</evidence>
<evidence type="ECO:0000256" key="2">
    <source>
        <dbReference type="ARBA" id="ARBA00022737"/>
    </source>
</evidence>
<gene>
    <name evidence="7" type="ORF">M0813_07830</name>
</gene>
<dbReference type="SUPFAM" id="SSF50985">
    <property type="entry name" value="RCC1/BLIP-II"/>
    <property type="match status" value="1"/>
</dbReference>
<feature type="domain" description="RCC1-like" evidence="6">
    <location>
        <begin position="5"/>
        <end position="337"/>
    </location>
</feature>
<dbReference type="PANTHER" id="PTHR45982:SF1">
    <property type="entry name" value="REGULATOR OF CHROMOSOME CONDENSATION"/>
    <property type="match status" value="1"/>
</dbReference>
<feature type="coiled-coil region" evidence="4">
    <location>
        <begin position="657"/>
        <end position="691"/>
    </location>
</feature>
<feature type="repeat" description="RCC1" evidence="3">
    <location>
        <begin position="94"/>
        <end position="145"/>
    </location>
</feature>
<dbReference type="InterPro" id="IPR051553">
    <property type="entry name" value="Ran_GTPase-activating"/>
</dbReference>
<organism evidence="7 8">
    <name type="scientific">Anaeramoeba flamelloides</name>
    <dbReference type="NCBI Taxonomy" id="1746091"/>
    <lineage>
        <taxon>Eukaryota</taxon>
        <taxon>Metamonada</taxon>
        <taxon>Anaeramoebidae</taxon>
        <taxon>Anaeramoeba</taxon>
    </lineage>
</organism>
<feature type="coiled-coil region" evidence="4">
    <location>
        <begin position="550"/>
        <end position="584"/>
    </location>
</feature>
<sequence>MSFCFGFGDNHKGLLGIRKHKEVQELLEVVVAPESTVKEVVSTRNTTIFLTIDGSLYHIQAATPNDVSLQKYECEGMVTLKAGNAHFIALSRLGKVYTWGSGAVGQLGHGNKSSQVNPKLVEYFNDKQALSVYACFSTTYVITEGNTLFGFGNGFYGELGNGKNYSSLKPVRIQSDVTNIYDGLGHHIFALYTNNEVKGWGLNEHGQLGNGQKKTQLSPTKIKFLTKKKNCEIHLGTDFTLVLTNNGQLFVCGSGKNITMNKDLAQFKELPFFKKIKILRVTIGDDYTLVMDENKQIYGFGLKMENYPNSVNLIQRVPINLPRTTNVQMMKAGQMYSIFIRMSVSSGFQSRREKIIEREDKLSEGKEDPNSKKPTTDNNLDSSNIKENVIEEIEVKPQKLTQNERQKAILKLTMLTKNVDSNYKVDYDLQKREEELLQQKKQQIIEKEKQFHMRQERFNLAVKQFMETKKKNELLRKNNDLSFLQNNQNNLKSDEKKNENNDEEKMKILSKYLPQMLFHEKLDVIMKREKNIALTVQNFQNEQIEQSQQFDQLKQIEQIKENEIQRLRNDLKLLTNELDQIKLNFHHSKNSNTNNNNNNNNQDIQFNSEDWKSIVQLSQDDVIQRKSKIKILNETIDDFFQILSEKDKELKELKTMNQIFENCIQILQGELQKQENELDKVKELIIRLSRK</sequence>
<feature type="region of interest" description="Disordered" evidence="5">
    <location>
        <begin position="357"/>
        <end position="384"/>
    </location>
</feature>
<evidence type="ECO:0000256" key="5">
    <source>
        <dbReference type="SAM" id="MobiDB-lite"/>
    </source>
</evidence>
<dbReference type="InterPro" id="IPR009091">
    <property type="entry name" value="RCC1/BLIP-II"/>
</dbReference>
<dbReference type="EMBL" id="JAOAOG010000321">
    <property type="protein sequence ID" value="KAJ6229398.1"/>
    <property type="molecule type" value="Genomic_DNA"/>
</dbReference>
<keyword evidence="8" id="KW-1185">Reference proteome</keyword>
<evidence type="ECO:0000313" key="8">
    <source>
        <dbReference type="Proteomes" id="UP001150062"/>
    </source>
</evidence>
<keyword evidence="4" id="KW-0175">Coiled coil</keyword>
<reference evidence="7" key="1">
    <citation type="submission" date="2022-08" db="EMBL/GenBank/DDBJ databases">
        <title>Novel sulfate-reducing endosymbionts in the free-living metamonad Anaeramoeba.</title>
        <authorList>
            <person name="Jerlstrom-Hultqvist J."/>
            <person name="Cepicka I."/>
            <person name="Gallot-Lavallee L."/>
            <person name="Salas-Leiva D."/>
            <person name="Curtis B.A."/>
            <person name="Zahonova K."/>
            <person name="Pipaliya S."/>
            <person name="Dacks J."/>
            <person name="Roger A.J."/>
        </authorList>
    </citation>
    <scope>NUCLEOTIDE SEQUENCE</scope>
    <source>
        <strain evidence="7">Schooner1</strain>
    </source>
</reference>
<dbReference type="Gene3D" id="2.130.10.30">
    <property type="entry name" value="Regulator of chromosome condensation 1/beta-lactamase-inhibitor protein II"/>
    <property type="match status" value="1"/>
</dbReference>
<dbReference type="InterPro" id="IPR000408">
    <property type="entry name" value="Reg_chr_condens"/>
</dbReference>
<evidence type="ECO:0000256" key="1">
    <source>
        <dbReference type="ARBA" id="ARBA00022658"/>
    </source>
</evidence>
<dbReference type="Pfam" id="PF25390">
    <property type="entry name" value="WD40_RLD"/>
    <property type="match status" value="1"/>
</dbReference>
<name>A0ABQ8XCQ1_9EUKA</name>
<dbReference type="PANTHER" id="PTHR45982">
    <property type="entry name" value="REGULATOR OF CHROMOSOME CONDENSATION"/>
    <property type="match status" value="1"/>
</dbReference>
<dbReference type="Proteomes" id="UP001150062">
    <property type="component" value="Unassembled WGS sequence"/>
</dbReference>
<comment type="caution">
    <text evidence="7">The sequence shown here is derived from an EMBL/GenBank/DDBJ whole genome shotgun (WGS) entry which is preliminary data.</text>
</comment>
<evidence type="ECO:0000256" key="3">
    <source>
        <dbReference type="PROSITE-ProRule" id="PRU00235"/>
    </source>
</evidence>
<feature type="repeat" description="RCC1" evidence="3">
    <location>
        <begin position="195"/>
        <end position="246"/>
    </location>
</feature>
<dbReference type="InterPro" id="IPR058923">
    <property type="entry name" value="RCC1-like_dom"/>
</dbReference>
<keyword evidence="2" id="KW-0677">Repeat</keyword>